<evidence type="ECO:0000256" key="6">
    <source>
        <dbReference type="ARBA" id="ARBA00022438"/>
    </source>
</evidence>
<evidence type="ECO:0000313" key="20">
    <source>
        <dbReference type="Proteomes" id="UP000637578"/>
    </source>
</evidence>
<reference evidence="19" key="1">
    <citation type="journal article" date="2014" name="Int. J. Syst. Evol. Microbiol.">
        <title>Complete genome sequence of Corynebacterium casei LMG S-19264T (=DSM 44701T), isolated from a smear-ripened cheese.</title>
        <authorList>
            <consortium name="US DOE Joint Genome Institute (JGI-PGF)"/>
            <person name="Walter F."/>
            <person name="Albersmeier A."/>
            <person name="Kalinowski J."/>
            <person name="Ruckert C."/>
        </authorList>
    </citation>
    <scope>NUCLEOTIDE SEQUENCE</scope>
    <source>
        <strain evidence="19">CGMCC 4.5737</strain>
    </source>
</reference>
<dbReference type="NCBIfam" id="TIGR02412">
    <property type="entry name" value="pepN_strep_liv"/>
    <property type="match status" value="1"/>
</dbReference>
<dbReference type="PRINTS" id="PR00756">
    <property type="entry name" value="ALADIPTASE"/>
</dbReference>
<dbReference type="InterPro" id="IPR045357">
    <property type="entry name" value="Aminopeptidase_N-like_N"/>
</dbReference>
<evidence type="ECO:0000256" key="5">
    <source>
        <dbReference type="ARBA" id="ARBA00015611"/>
    </source>
</evidence>
<keyword evidence="15" id="KW-1133">Transmembrane helix</keyword>
<dbReference type="Gene3D" id="2.60.40.1730">
    <property type="entry name" value="tricorn interacting facor f3 domain"/>
    <property type="match status" value="1"/>
</dbReference>
<dbReference type="GO" id="GO:0008270">
    <property type="term" value="F:zinc ion binding"/>
    <property type="evidence" value="ECO:0007669"/>
    <property type="project" value="InterPro"/>
</dbReference>
<dbReference type="GO" id="GO:0006508">
    <property type="term" value="P:proteolysis"/>
    <property type="evidence" value="ECO:0007669"/>
    <property type="project" value="UniProtKB-KW"/>
</dbReference>
<dbReference type="GO" id="GO:0005615">
    <property type="term" value="C:extracellular space"/>
    <property type="evidence" value="ECO:0007669"/>
    <property type="project" value="TreeGrafter"/>
</dbReference>
<keyword evidence="6 19" id="KW-0031">Aminopeptidase</keyword>
<dbReference type="PANTHER" id="PTHR11533:SF174">
    <property type="entry name" value="PUROMYCIN-SENSITIVE AMINOPEPTIDASE-RELATED"/>
    <property type="match status" value="1"/>
</dbReference>
<dbReference type="AlphaFoldDB" id="A0A8J3CEM8"/>
<dbReference type="InterPro" id="IPR027268">
    <property type="entry name" value="Peptidase_M4/M1_CTD_sf"/>
</dbReference>
<evidence type="ECO:0000256" key="14">
    <source>
        <dbReference type="SAM" id="MobiDB-lite"/>
    </source>
</evidence>
<dbReference type="GO" id="GO:0005737">
    <property type="term" value="C:cytoplasm"/>
    <property type="evidence" value="ECO:0007669"/>
    <property type="project" value="TreeGrafter"/>
</dbReference>
<feature type="domain" description="ERAP1-like C-terminal" evidence="17">
    <location>
        <begin position="639"/>
        <end position="948"/>
    </location>
</feature>
<evidence type="ECO:0000256" key="4">
    <source>
        <dbReference type="ARBA" id="ARBA00012564"/>
    </source>
</evidence>
<comment type="caution">
    <text evidence="19">The sequence shown here is derived from an EMBL/GenBank/DDBJ whole genome shotgun (WGS) entry which is preliminary data.</text>
</comment>
<dbReference type="InterPro" id="IPR012778">
    <property type="entry name" value="Pept_M1_aminopeptidase"/>
</dbReference>
<dbReference type="FunFam" id="1.10.390.10:FF:000004">
    <property type="entry name" value="Aminopeptidase N"/>
    <property type="match status" value="1"/>
</dbReference>
<name>A0A8J3CEM8_9PSEU</name>
<protein>
    <recommendedName>
        <fullName evidence="5">Aminopeptidase N</fullName>
        <ecNumber evidence="4">3.4.11.2</ecNumber>
    </recommendedName>
    <alternativeName>
        <fullName evidence="12">Alanine aminopeptidase</fullName>
    </alternativeName>
    <alternativeName>
        <fullName evidence="13">Lysyl aminopeptidase</fullName>
    </alternativeName>
</protein>
<organism evidence="19 20">
    <name type="scientific">Longimycelium tulufanense</name>
    <dbReference type="NCBI Taxonomy" id="907463"/>
    <lineage>
        <taxon>Bacteria</taxon>
        <taxon>Bacillati</taxon>
        <taxon>Actinomycetota</taxon>
        <taxon>Actinomycetes</taxon>
        <taxon>Pseudonocardiales</taxon>
        <taxon>Pseudonocardiaceae</taxon>
        <taxon>Longimycelium</taxon>
    </lineage>
</organism>
<evidence type="ECO:0000256" key="12">
    <source>
        <dbReference type="ARBA" id="ARBA00029811"/>
    </source>
</evidence>
<reference evidence="19" key="2">
    <citation type="submission" date="2020-09" db="EMBL/GenBank/DDBJ databases">
        <authorList>
            <person name="Sun Q."/>
            <person name="Zhou Y."/>
        </authorList>
    </citation>
    <scope>NUCLEOTIDE SEQUENCE</scope>
    <source>
        <strain evidence="19">CGMCC 4.5737</strain>
    </source>
</reference>
<accession>A0A8J3CEM8</accession>
<evidence type="ECO:0000313" key="19">
    <source>
        <dbReference type="EMBL" id="GGM63791.1"/>
    </source>
</evidence>
<dbReference type="GO" id="GO:0016285">
    <property type="term" value="F:alanyl aminopeptidase activity"/>
    <property type="evidence" value="ECO:0007669"/>
    <property type="project" value="UniProtKB-EC"/>
</dbReference>
<keyword evidence="10" id="KW-0862">Zinc</keyword>
<comment type="cofactor">
    <cofactor evidence="2">
        <name>Zn(2+)</name>
        <dbReference type="ChEBI" id="CHEBI:29105"/>
    </cofactor>
</comment>
<keyword evidence="20" id="KW-1185">Reference proteome</keyword>
<dbReference type="Pfam" id="PF01433">
    <property type="entry name" value="Peptidase_M1"/>
    <property type="match status" value="1"/>
</dbReference>
<evidence type="ECO:0000256" key="8">
    <source>
        <dbReference type="ARBA" id="ARBA00022723"/>
    </source>
</evidence>
<feature type="transmembrane region" description="Helical" evidence="15">
    <location>
        <begin position="30"/>
        <end position="48"/>
    </location>
</feature>
<dbReference type="InterPro" id="IPR014782">
    <property type="entry name" value="Peptidase_M1_dom"/>
</dbReference>
<dbReference type="InterPro" id="IPR001930">
    <property type="entry name" value="Peptidase_M1"/>
</dbReference>
<comment type="catalytic activity">
    <reaction evidence="1">
        <text>Release of an N-terminal amino acid, Xaa-|-Yaa- from a peptide, amide or arylamide. Xaa is preferably Ala, but may be most amino acids including Pro (slow action). When a terminal hydrophobic residue is followed by a prolyl residue, the two may be released as an intact Xaa-Pro dipeptide.</text>
        <dbReference type="EC" id="3.4.11.2"/>
    </reaction>
</comment>
<dbReference type="GO" id="GO:0042277">
    <property type="term" value="F:peptide binding"/>
    <property type="evidence" value="ECO:0007669"/>
    <property type="project" value="TreeGrafter"/>
</dbReference>
<gene>
    <name evidence="19" type="primary">pepN</name>
    <name evidence="19" type="ORF">GCM10012275_37960</name>
</gene>
<evidence type="ECO:0000256" key="2">
    <source>
        <dbReference type="ARBA" id="ARBA00001947"/>
    </source>
</evidence>
<evidence type="ECO:0000256" key="1">
    <source>
        <dbReference type="ARBA" id="ARBA00000098"/>
    </source>
</evidence>
<dbReference type="EC" id="3.4.11.2" evidence="4"/>
<keyword evidence="7" id="KW-0645">Protease</keyword>
<sequence length="958" mass="106560">MSRTRSTSSIQREVSHAHGQTGSNQKSTRVFLVVLGSVFAPVVIRASFPRTLALHSHGRGHQRGTPRLTQPDEPRRCSRPNWPAAIPPNVIGFGGKQESSWRNEVEMAPPNLTREQAQQRAELLDVASYDVDLDLTDGAGRPGEVVFRSVTRVRFRSRRAGASTWIDLVADGVDRAVLNGVELDVSAYREEDGIPLPKLAEHNELLVEARCRYTNTGEGLHRFVDPVDGGVYLYTQFETADAKRMFACFDQPDLKAVYALSVTAPADWKVISNAAVEQVEPAGAARRHVFATGKPMSTYLVALVAGPYVEWRDSYVDADGEIPLGLYCRASLAEHLDTERLFTETKQGFEFFHRAFGVRYPFGKYDQCFVPEFNAGAMENAGCVTFLEDYVFRSRVTRYMYERRAETVLHEMAHMWFGDLVTMRWWDDLWLNESFATWASVFAQAEATEYVHAWTTFASIEKAWAYRQDQMPSTHPIACDIVDLQAVEVNFDGITYAKGAAVLKQLVAYVGVDNFLAGLRLYFDKHAWGNATLADLLSALEEASGRDLSGWSAQWLETTGLNLLRPSFTVDAQGRFTDFAVLQGPARPGRGEHRTHRLAVGIYDTDDTGHLVRTHRVELDVSGDRTEVADLIGVHRGKLVLVNDDDLTYCTMRLDPDSLATLIDHIGDIAEPLPRSLCWSAAWEMTREAELKARDFLTLVLGGIPTETEVGMVQRLLLQAQTAVNSYTDPGYTEQAWRRFTTKVMELARSAEPGSDHQLAFVNALTGSVLDAEQLAAIRGWLDGSAPLPGLTVDTDLRWRLLQALAAHGAADDTEITAELERDNTASGRRQAERARALLPTPAAKAEAWRRAVHDDELPNAINDAIISGFSHPAQKRLLAPYVARYFADVAGVWERRSSERAQPTVVGLFPAWAVDRATLAAADEWLGQDRPPALRRLVTEGRSGVERALAAREFDRS</sequence>
<keyword evidence="8" id="KW-0479">Metal-binding</keyword>
<dbReference type="Proteomes" id="UP000637578">
    <property type="component" value="Unassembled WGS sequence"/>
</dbReference>
<dbReference type="SUPFAM" id="SSF63737">
    <property type="entry name" value="Leukotriene A4 hydrolase N-terminal domain"/>
    <property type="match status" value="1"/>
</dbReference>
<keyword evidence="15" id="KW-0812">Transmembrane</keyword>
<evidence type="ECO:0000256" key="7">
    <source>
        <dbReference type="ARBA" id="ARBA00022670"/>
    </source>
</evidence>
<evidence type="ECO:0000256" key="11">
    <source>
        <dbReference type="ARBA" id="ARBA00023049"/>
    </source>
</evidence>
<dbReference type="CDD" id="cd09602">
    <property type="entry name" value="M1_APN"/>
    <property type="match status" value="1"/>
</dbReference>
<dbReference type="FunFam" id="2.60.40.1730:FF:000010">
    <property type="entry name" value="Putative aminopeptidase N"/>
    <property type="match status" value="1"/>
</dbReference>
<dbReference type="GO" id="GO:0016020">
    <property type="term" value="C:membrane"/>
    <property type="evidence" value="ECO:0007669"/>
    <property type="project" value="TreeGrafter"/>
</dbReference>
<dbReference type="Gene3D" id="1.10.390.10">
    <property type="entry name" value="Neutral Protease Domain 2"/>
    <property type="match status" value="1"/>
</dbReference>
<keyword evidence="11" id="KW-0482">Metalloprotease</keyword>
<dbReference type="EMBL" id="BMMK01000018">
    <property type="protein sequence ID" value="GGM63791.1"/>
    <property type="molecule type" value="Genomic_DNA"/>
</dbReference>
<dbReference type="Pfam" id="PF11838">
    <property type="entry name" value="ERAP1_C"/>
    <property type="match status" value="1"/>
</dbReference>
<evidence type="ECO:0000256" key="13">
    <source>
        <dbReference type="ARBA" id="ARBA00031533"/>
    </source>
</evidence>
<dbReference type="PANTHER" id="PTHR11533">
    <property type="entry name" value="PROTEASE M1 ZINC METALLOPROTEASE"/>
    <property type="match status" value="1"/>
</dbReference>
<dbReference type="Pfam" id="PF17900">
    <property type="entry name" value="Peptidase_M1_N"/>
    <property type="match status" value="1"/>
</dbReference>
<comment type="similarity">
    <text evidence="3">Belongs to the peptidase M1 family.</text>
</comment>
<dbReference type="GO" id="GO:0070006">
    <property type="term" value="F:metalloaminopeptidase activity"/>
    <property type="evidence" value="ECO:0007669"/>
    <property type="project" value="TreeGrafter"/>
</dbReference>
<keyword evidence="15" id="KW-0472">Membrane</keyword>
<dbReference type="InterPro" id="IPR024571">
    <property type="entry name" value="ERAP1-like_C_dom"/>
</dbReference>
<feature type="region of interest" description="Disordered" evidence="14">
    <location>
        <begin position="1"/>
        <end position="25"/>
    </location>
</feature>
<evidence type="ECO:0000259" key="18">
    <source>
        <dbReference type="Pfam" id="PF17900"/>
    </source>
</evidence>
<dbReference type="SUPFAM" id="SSF55486">
    <property type="entry name" value="Metalloproteases ('zincins'), catalytic domain"/>
    <property type="match status" value="1"/>
</dbReference>
<proteinExistence type="inferred from homology"/>
<evidence type="ECO:0000259" key="16">
    <source>
        <dbReference type="Pfam" id="PF01433"/>
    </source>
</evidence>
<dbReference type="InterPro" id="IPR042097">
    <property type="entry name" value="Aminopeptidase_N-like_N_sf"/>
</dbReference>
<evidence type="ECO:0000259" key="17">
    <source>
        <dbReference type="Pfam" id="PF11838"/>
    </source>
</evidence>
<feature type="domain" description="Aminopeptidase N-like N-terminal" evidence="18">
    <location>
        <begin position="201"/>
        <end position="300"/>
    </location>
</feature>
<feature type="region of interest" description="Disordered" evidence="14">
    <location>
        <begin position="55"/>
        <end position="89"/>
    </location>
</feature>
<dbReference type="GO" id="GO:0043171">
    <property type="term" value="P:peptide catabolic process"/>
    <property type="evidence" value="ECO:0007669"/>
    <property type="project" value="TreeGrafter"/>
</dbReference>
<evidence type="ECO:0000256" key="10">
    <source>
        <dbReference type="ARBA" id="ARBA00022833"/>
    </source>
</evidence>
<feature type="domain" description="Peptidase M1 membrane alanine aminopeptidase" evidence="16">
    <location>
        <begin position="344"/>
        <end position="555"/>
    </location>
</feature>
<keyword evidence="9" id="KW-0378">Hydrolase</keyword>
<evidence type="ECO:0000256" key="9">
    <source>
        <dbReference type="ARBA" id="ARBA00022801"/>
    </source>
</evidence>
<evidence type="ECO:0000256" key="15">
    <source>
        <dbReference type="SAM" id="Phobius"/>
    </source>
</evidence>
<dbReference type="InterPro" id="IPR050344">
    <property type="entry name" value="Peptidase_M1_aminopeptidases"/>
</dbReference>
<evidence type="ECO:0000256" key="3">
    <source>
        <dbReference type="ARBA" id="ARBA00010136"/>
    </source>
</evidence>